<dbReference type="GO" id="GO:0016987">
    <property type="term" value="F:sigma factor activity"/>
    <property type="evidence" value="ECO:0007669"/>
    <property type="project" value="UniProtKB-KW"/>
</dbReference>
<dbReference type="InterPro" id="IPR036388">
    <property type="entry name" value="WH-like_DNA-bd_sf"/>
</dbReference>
<dbReference type="Proteomes" id="UP000031829">
    <property type="component" value="Chromosome"/>
</dbReference>
<dbReference type="InterPro" id="IPR007627">
    <property type="entry name" value="RNA_pol_sigma70_r2"/>
</dbReference>
<evidence type="ECO:0000256" key="2">
    <source>
        <dbReference type="ARBA" id="ARBA00023015"/>
    </source>
</evidence>
<evidence type="ECO:0000313" key="8">
    <source>
        <dbReference type="Proteomes" id="UP000031829"/>
    </source>
</evidence>
<dbReference type="Gene3D" id="1.10.1740.10">
    <property type="match status" value="1"/>
</dbReference>
<dbReference type="Pfam" id="PF08281">
    <property type="entry name" value="Sigma70_r4_2"/>
    <property type="match status" value="1"/>
</dbReference>
<evidence type="ECO:0000313" key="7">
    <source>
        <dbReference type="EMBL" id="AJI22859.1"/>
    </source>
</evidence>
<dbReference type="KEGG" id="bmeg:BG04_349"/>
<dbReference type="InterPro" id="IPR013325">
    <property type="entry name" value="RNA_pol_sigma_r2"/>
</dbReference>
<dbReference type="InterPro" id="IPR013249">
    <property type="entry name" value="RNA_pol_sigma70_r4_t2"/>
</dbReference>
<keyword evidence="2" id="KW-0805">Transcription regulation</keyword>
<name>A0A0B6ASP8_PRIM2</name>
<gene>
    <name evidence="7" type="ORF">BG04_349</name>
</gene>
<dbReference type="InterPro" id="IPR039425">
    <property type="entry name" value="RNA_pol_sigma-70-like"/>
</dbReference>
<feature type="domain" description="RNA polymerase sigma-70 region 2" evidence="5">
    <location>
        <begin position="13"/>
        <end position="78"/>
    </location>
</feature>
<dbReference type="AlphaFoldDB" id="A0A0B6ASP8"/>
<keyword evidence="3" id="KW-0731">Sigma factor</keyword>
<dbReference type="PANTHER" id="PTHR43133:SF60">
    <property type="entry name" value="RNA POLYMERASE SIGMA FACTOR SIGV"/>
    <property type="match status" value="1"/>
</dbReference>
<reference evidence="7 8" key="1">
    <citation type="journal article" date="2015" name="Genome Announc.">
        <title>Complete genome sequences for 35 biothreat assay-relevant bacillus species.</title>
        <authorList>
            <person name="Johnson S.L."/>
            <person name="Daligault H.E."/>
            <person name="Davenport K.W."/>
            <person name="Jaissle J."/>
            <person name="Frey K.G."/>
            <person name="Ladner J.T."/>
            <person name="Broomall S.M."/>
            <person name="Bishop-Lilly K.A."/>
            <person name="Bruce D.C."/>
            <person name="Gibbons H.S."/>
            <person name="Coyne S.R."/>
            <person name="Lo C.C."/>
            <person name="Meincke L."/>
            <person name="Munk A.C."/>
            <person name="Koroleva G.I."/>
            <person name="Rosenzweig C.N."/>
            <person name="Palacios G.F."/>
            <person name="Redden C.L."/>
            <person name="Minogue T.D."/>
            <person name="Chain P.S."/>
        </authorList>
    </citation>
    <scope>NUCLEOTIDE SEQUENCE [LARGE SCALE GENOMIC DNA]</scope>
    <source>
        <strain evidence="8">ATCC 14581 / DSM 32 / JCM 2506 / NBRC 15308 / NCIMB 9376 / NCTC 10342 / NRRL B-14308 / VKM B-512</strain>
    </source>
</reference>
<dbReference type="InterPro" id="IPR013324">
    <property type="entry name" value="RNA_pol_sigma_r3/r4-like"/>
</dbReference>
<dbReference type="Pfam" id="PF04542">
    <property type="entry name" value="Sigma70_r2"/>
    <property type="match status" value="1"/>
</dbReference>
<dbReference type="CDD" id="cd06171">
    <property type="entry name" value="Sigma70_r4"/>
    <property type="match status" value="1"/>
</dbReference>
<dbReference type="RefSeq" id="WP_051975576.1">
    <property type="nucleotide sequence ID" value="NZ_BCVB01000006.1"/>
</dbReference>
<evidence type="ECO:0000259" key="5">
    <source>
        <dbReference type="Pfam" id="PF04542"/>
    </source>
</evidence>
<sequence length="175" mass="20661">MENTKKEEIERWYDEHSNALLKFILMLVKDYQQAEDLTHETFVKAYLSYDLFQQNASEKTWLFRIAHNVTIDYFRKQKPTSLLKDFLLSKKDHARLPQEMIELKESSLELYQALGKLKDSHRKVILLRKVQGFSVKDTATILGWSESKVKSAQFRAIPALRKQLVKDGYVYEETV</sequence>
<comment type="similarity">
    <text evidence="1">Belongs to the sigma-70 factor family. ECF subfamily.</text>
</comment>
<keyword evidence="4" id="KW-0804">Transcription</keyword>
<proteinExistence type="inferred from homology"/>
<dbReference type="SUPFAM" id="SSF88659">
    <property type="entry name" value="Sigma3 and sigma4 domains of RNA polymerase sigma factors"/>
    <property type="match status" value="1"/>
</dbReference>
<dbReference type="GO" id="GO:0006352">
    <property type="term" value="P:DNA-templated transcription initiation"/>
    <property type="evidence" value="ECO:0007669"/>
    <property type="project" value="InterPro"/>
</dbReference>
<dbReference type="GO" id="GO:0003677">
    <property type="term" value="F:DNA binding"/>
    <property type="evidence" value="ECO:0007669"/>
    <property type="project" value="InterPro"/>
</dbReference>
<dbReference type="HOGENOM" id="CLU_047691_3_4_9"/>
<evidence type="ECO:0000259" key="6">
    <source>
        <dbReference type="Pfam" id="PF08281"/>
    </source>
</evidence>
<dbReference type="InterPro" id="IPR014284">
    <property type="entry name" value="RNA_pol_sigma-70_dom"/>
</dbReference>
<dbReference type="NCBIfam" id="TIGR02937">
    <property type="entry name" value="sigma70-ECF"/>
    <property type="match status" value="1"/>
</dbReference>
<evidence type="ECO:0000256" key="1">
    <source>
        <dbReference type="ARBA" id="ARBA00010641"/>
    </source>
</evidence>
<dbReference type="PANTHER" id="PTHR43133">
    <property type="entry name" value="RNA POLYMERASE ECF-TYPE SIGMA FACTO"/>
    <property type="match status" value="1"/>
</dbReference>
<evidence type="ECO:0000256" key="3">
    <source>
        <dbReference type="ARBA" id="ARBA00023082"/>
    </source>
</evidence>
<accession>A0A0B6ASP8</accession>
<dbReference type="EMBL" id="CP009920">
    <property type="protein sequence ID" value="AJI22859.1"/>
    <property type="molecule type" value="Genomic_DNA"/>
</dbReference>
<evidence type="ECO:0000256" key="4">
    <source>
        <dbReference type="ARBA" id="ARBA00023163"/>
    </source>
</evidence>
<dbReference type="SUPFAM" id="SSF88946">
    <property type="entry name" value="Sigma2 domain of RNA polymerase sigma factors"/>
    <property type="match status" value="1"/>
</dbReference>
<feature type="domain" description="RNA polymerase sigma factor 70 region 4 type 2" evidence="6">
    <location>
        <begin position="108"/>
        <end position="156"/>
    </location>
</feature>
<protein>
    <submittedName>
        <fullName evidence="7">RNA polymerase sigma factor, sigma-70 family protein</fullName>
    </submittedName>
</protein>
<organism evidence="7 8">
    <name type="scientific">Priestia megaterium (strain ATCC 14581 / DSM 32 / CCUG 1817 / JCM 2506 / NBRC 15308 / NCIMB 9376 / NCTC 10342 / NRRL B-14308 / VKM B-512 / Ford 19)</name>
    <name type="common">Bacillus megaterium</name>
    <dbReference type="NCBI Taxonomy" id="1348623"/>
    <lineage>
        <taxon>Bacteria</taxon>
        <taxon>Bacillati</taxon>
        <taxon>Bacillota</taxon>
        <taxon>Bacilli</taxon>
        <taxon>Bacillales</taxon>
        <taxon>Bacillaceae</taxon>
        <taxon>Priestia</taxon>
    </lineage>
</organism>
<dbReference type="Gene3D" id="1.10.10.10">
    <property type="entry name" value="Winged helix-like DNA-binding domain superfamily/Winged helix DNA-binding domain"/>
    <property type="match status" value="1"/>
</dbReference>
<dbReference type="GeneID" id="93643860"/>